<evidence type="ECO:0000313" key="1">
    <source>
        <dbReference type="EMBL" id="PNF81430.1"/>
    </source>
</evidence>
<dbReference type="Proteomes" id="UP000235925">
    <property type="component" value="Unassembled WGS sequence"/>
</dbReference>
<proteinExistence type="predicted"/>
<gene>
    <name evidence="1" type="ORF">CXK92_06245</name>
</gene>
<dbReference type="AlphaFoldDB" id="A0A2N8S476"/>
<name>A0A2N8S476_STUST</name>
<accession>A0A2N8S476</accession>
<comment type="caution">
    <text evidence="1">The sequence shown here is derived from an EMBL/GenBank/DDBJ whole genome shotgun (WGS) entry which is preliminary data.</text>
</comment>
<reference evidence="1 2" key="1">
    <citation type="submission" date="2018-01" db="EMBL/GenBank/DDBJ databases">
        <title>Denitrification phenotypes of diverse strains of Pseudomonas stutzeri.</title>
        <authorList>
            <person name="Milligan D.A."/>
            <person name="Bergaust L."/>
            <person name="Bakken L.R."/>
            <person name="Frostegard A."/>
        </authorList>
    </citation>
    <scope>NUCLEOTIDE SEQUENCE [LARGE SCALE GENOMIC DNA]</scope>
    <source>
        <strain evidence="1 2">KC</strain>
    </source>
</reference>
<evidence type="ECO:0000313" key="2">
    <source>
        <dbReference type="Proteomes" id="UP000235925"/>
    </source>
</evidence>
<protein>
    <submittedName>
        <fullName evidence="1">Uncharacterized protein</fullName>
    </submittedName>
</protein>
<sequence>MYLTQTKAKLQLGQALVLRIDPRKVTHHAGSKFPLSKTIEQKLKGFPKLIRKGASQLCTRYHPFVLDDDALPSLIPVELLEKDRRVKDLLFSNHYSDSLWYRSLLTELTTKGKTRHKGIKITSQDELNKFFETYVWELVASMRRDGYVERAGSDTGTAFILSSGVLVKSASADHRFLVARNLGVGEFPLTVMGVCRGWLESTGTTIEHIGPALKNIAERYR</sequence>
<dbReference type="RefSeq" id="WP_102824198.1">
    <property type="nucleotide sequence ID" value="NZ_CP139348.1"/>
</dbReference>
<organism evidence="1 2">
    <name type="scientific">Stutzerimonas stutzeri</name>
    <name type="common">Pseudomonas stutzeri</name>
    <dbReference type="NCBI Taxonomy" id="316"/>
    <lineage>
        <taxon>Bacteria</taxon>
        <taxon>Pseudomonadati</taxon>
        <taxon>Pseudomonadota</taxon>
        <taxon>Gammaproteobacteria</taxon>
        <taxon>Pseudomonadales</taxon>
        <taxon>Pseudomonadaceae</taxon>
        <taxon>Stutzerimonas</taxon>
    </lineage>
</organism>
<dbReference type="OrthoDB" id="5782846at2"/>
<dbReference type="EMBL" id="POUN01000002">
    <property type="protein sequence ID" value="PNF81430.1"/>
    <property type="molecule type" value="Genomic_DNA"/>
</dbReference>